<name>A0AAV7M701_PLEWA</name>
<reference evidence="1" key="1">
    <citation type="journal article" date="2022" name="bioRxiv">
        <title>Sequencing and chromosome-scale assembly of the giantPleurodeles waltlgenome.</title>
        <authorList>
            <person name="Brown T."/>
            <person name="Elewa A."/>
            <person name="Iarovenko S."/>
            <person name="Subramanian E."/>
            <person name="Araus A.J."/>
            <person name="Petzold A."/>
            <person name="Susuki M."/>
            <person name="Suzuki K.-i.T."/>
            <person name="Hayashi T."/>
            <person name="Toyoda A."/>
            <person name="Oliveira C."/>
            <person name="Osipova E."/>
            <person name="Leigh N.D."/>
            <person name="Simon A."/>
            <person name="Yun M.H."/>
        </authorList>
    </citation>
    <scope>NUCLEOTIDE SEQUENCE</scope>
    <source>
        <strain evidence="1">20211129_DDA</strain>
        <tissue evidence="1">Liver</tissue>
    </source>
</reference>
<evidence type="ECO:0000313" key="1">
    <source>
        <dbReference type="EMBL" id="KAJ1098919.1"/>
    </source>
</evidence>
<gene>
    <name evidence="1" type="ORF">NDU88_004026</name>
</gene>
<dbReference type="EMBL" id="JANPWB010000014">
    <property type="protein sequence ID" value="KAJ1098919.1"/>
    <property type="molecule type" value="Genomic_DNA"/>
</dbReference>
<organism evidence="1 2">
    <name type="scientific">Pleurodeles waltl</name>
    <name type="common">Iberian ribbed newt</name>
    <dbReference type="NCBI Taxonomy" id="8319"/>
    <lineage>
        <taxon>Eukaryota</taxon>
        <taxon>Metazoa</taxon>
        <taxon>Chordata</taxon>
        <taxon>Craniata</taxon>
        <taxon>Vertebrata</taxon>
        <taxon>Euteleostomi</taxon>
        <taxon>Amphibia</taxon>
        <taxon>Batrachia</taxon>
        <taxon>Caudata</taxon>
        <taxon>Salamandroidea</taxon>
        <taxon>Salamandridae</taxon>
        <taxon>Pleurodelinae</taxon>
        <taxon>Pleurodeles</taxon>
    </lineage>
</organism>
<comment type="caution">
    <text evidence="1">The sequence shown here is derived from an EMBL/GenBank/DDBJ whole genome shotgun (WGS) entry which is preliminary data.</text>
</comment>
<accession>A0AAV7M701</accession>
<evidence type="ECO:0000313" key="2">
    <source>
        <dbReference type="Proteomes" id="UP001066276"/>
    </source>
</evidence>
<protein>
    <submittedName>
        <fullName evidence="1">Uncharacterized protein</fullName>
    </submittedName>
</protein>
<sequence>MKRAHRFCTLGCSDVLLRESCWNIEIRLLSRKPALCYHRAKRRYKKNSITLLHCAMLLHAVAKVVL</sequence>
<dbReference type="Proteomes" id="UP001066276">
    <property type="component" value="Chromosome 10"/>
</dbReference>
<proteinExistence type="predicted"/>
<keyword evidence="2" id="KW-1185">Reference proteome</keyword>
<dbReference type="AlphaFoldDB" id="A0AAV7M701"/>